<accession>A0A8B6DMA3</accession>
<keyword evidence="9" id="KW-0963">Cytoplasm</keyword>
<evidence type="ECO:0000259" key="10">
    <source>
        <dbReference type="PROSITE" id="PS50802"/>
    </source>
</evidence>
<dbReference type="InterPro" id="IPR029071">
    <property type="entry name" value="Ubiquitin-like_domsf"/>
</dbReference>
<keyword evidence="7 9" id="KW-0788">Thiol protease</keyword>
<dbReference type="InterPro" id="IPR048857">
    <property type="entry name" value="OTU1_Ubl"/>
</dbReference>
<evidence type="ECO:0000256" key="2">
    <source>
        <dbReference type="ARBA" id="ARBA00022670"/>
    </source>
</evidence>
<dbReference type="GO" id="GO:0030968">
    <property type="term" value="P:endoplasmic reticulum unfolded protein response"/>
    <property type="evidence" value="ECO:0007669"/>
    <property type="project" value="TreeGrafter"/>
</dbReference>
<dbReference type="CDD" id="cd17059">
    <property type="entry name" value="Ubl_OTU1"/>
    <property type="match status" value="1"/>
</dbReference>
<feature type="domain" description="OTU" evidence="10">
    <location>
        <begin position="139"/>
        <end position="264"/>
    </location>
</feature>
<dbReference type="InterPro" id="IPR003323">
    <property type="entry name" value="OTU_dom"/>
</dbReference>
<name>A0A8B6DMA3_MYTGA</name>
<comment type="subcellular location">
    <subcellularLocation>
        <location evidence="9">Cytoplasm</location>
    </subcellularLocation>
</comment>
<keyword evidence="2" id="KW-0645">Protease</keyword>
<sequence length="339" mass="38124">MCTIINDVFLTSVAKEAYFKLKQQLHRLCVTMSNTVLNLRCKTKTGQHSLTGLKLSSNVGQLKDRISELTKIPKEYIRVRQSYPTKSIDLSKEDLLLSSLPFRSGDTLIVEEERVVRNTLQRNIGDVMQDQNLMGRGVLMRKVVPANNSCLFTSINAVMNGGKIDLDYAPSIRQLIAGVVMSDPQTFSDVFLGRSNSSYCKWIMKDDTWGGAIEISILSKYYDVEIDVVDTQSCRIDRFGEDLHYDQRVLIIYDGVHYDPLVLEPFDSSLPVQTIFPADNASILGQAQEIATEARQARQYTDVTNFSIKCLICQRMFTGQSEAQKHAKASGHVSFGEVK</sequence>
<dbReference type="InterPro" id="IPR013087">
    <property type="entry name" value="Znf_C2H2_type"/>
</dbReference>
<keyword evidence="5 9" id="KW-0833">Ubl conjugation pathway</keyword>
<dbReference type="Pfam" id="PF21403">
    <property type="entry name" value="OTU1_UBXL"/>
    <property type="match status" value="1"/>
</dbReference>
<dbReference type="GO" id="GO:0004843">
    <property type="term" value="F:cysteine-type deubiquitinase activity"/>
    <property type="evidence" value="ECO:0007669"/>
    <property type="project" value="UniProtKB-UniRule"/>
</dbReference>
<keyword evidence="4" id="KW-0863">Zinc-finger</keyword>
<dbReference type="Gene3D" id="3.90.70.80">
    <property type="match status" value="1"/>
</dbReference>
<evidence type="ECO:0000256" key="7">
    <source>
        <dbReference type="ARBA" id="ARBA00022807"/>
    </source>
</evidence>
<dbReference type="GO" id="GO:0008270">
    <property type="term" value="F:zinc ion binding"/>
    <property type="evidence" value="ECO:0007669"/>
    <property type="project" value="UniProtKB-KW"/>
</dbReference>
<evidence type="ECO:0000256" key="9">
    <source>
        <dbReference type="RuleBase" id="RU367104"/>
    </source>
</evidence>
<dbReference type="SUPFAM" id="SSF54001">
    <property type="entry name" value="Cysteine proteinases"/>
    <property type="match status" value="1"/>
</dbReference>
<evidence type="ECO:0000256" key="3">
    <source>
        <dbReference type="ARBA" id="ARBA00022723"/>
    </source>
</evidence>
<dbReference type="PROSITE" id="PS50802">
    <property type="entry name" value="OTU"/>
    <property type="match status" value="1"/>
</dbReference>
<evidence type="ECO:0000256" key="1">
    <source>
        <dbReference type="ARBA" id="ARBA00000707"/>
    </source>
</evidence>
<dbReference type="Pfam" id="PF24560">
    <property type="entry name" value="zf-C2H2_OTU1_C"/>
    <property type="match status" value="1"/>
</dbReference>
<reference evidence="11" key="1">
    <citation type="submission" date="2018-11" db="EMBL/GenBank/DDBJ databases">
        <authorList>
            <person name="Alioto T."/>
            <person name="Alioto T."/>
        </authorList>
    </citation>
    <scope>NUCLEOTIDE SEQUENCE</scope>
</reference>
<dbReference type="PANTHER" id="PTHR13312">
    <property type="entry name" value="HIV-INDUCED PROTEIN-7-LIKE PROTEASE"/>
    <property type="match status" value="1"/>
</dbReference>
<comment type="catalytic activity">
    <reaction evidence="1 9">
        <text>Thiol-dependent hydrolysis of ester, thioester, amide, peptide and isopeptide bonds formed by the C-terminal Gly of ubiquitin (a 76-residue protein attached to proteins as an intracellular targeting signal).</text>
        <dbReference type="EC" id="3.4.19.12"/>
    </reaction>
</comment>
<dbReference type="Gene3D" id="3.10.20.90">
    <property type="entry name" value="Phosphatidylinositol 3-kinase Catalytic Subunit, Chain A, domain 1"/>
    <property type="match status" value="1"/>
</dbReference>
<gene>
    <name evidence="11" type="ORF">MGAL_10B042957</name>
</gene>
<evidence type="ECO:0000313" key="11">
    <source>
        <dbReference type="EMBL" id="VDI21884.1"/>
    </source>
</evidence>
<dbReference type="GO" id="GO:0005829">
    <property type="term" value="C:cytosol"/>
    <property type="evidence" value="ECO:0007669"/>
    <property type="project" value="TreeGrafter"/>
</dbReference>
<keyword evidence="3" id="KW-0479">Metal-binding</keyword>
<evidence type="ECO:0000256" key="4">
    <source>
        <dbReference type="ARBA" id="ARBA00022771"/>
    </source>
</evidence>
<dbReference type="CDD" id="cd22745">
    <property type="entry name" value="OTU_OTU1"/>
    <property type="match status" value="1"/>
</dbReference>
<keyword evidence="8" id="KW-0862">Zinc</keyword>
<dbReference type="FunFam" id="3.10.20.90:FF:000096">
    <property type="entry name" value="Ubiquitin thioesterase OTU1"/>
    <property type="match status" value="1"/>
</dbReference>
<dbReference type="InterPro" id="IPR038765">
    <property type="entry name" value="Papain-like_cys_pep_sf"/>
</dbReference>
<organism evidence="11 12">
    <name type="scientific">Mytilus galloprovincialis</name>
    <name type="common">Mediterranean mussel</name>
    <dbReference type="NCBI Taxonomy" id="29158"/>
    <lineage>
        <taxon>Eukaryota</taxon>
        <taxon>Metazoa</taxon>
        <taxon>Spiralia</taxon>
        <taxon>Lophotrochozoa</taxon>
        <taxon>Mollusca</taxon>
        <taxon>Bivalvia</taxon>
        <taxon>Autobranchia</taxon>
        <taxon>Pteriomorphia</taxon>
        <taxon>Mytilida</taxon>
        <taxon>Mytiloidea</taxon>
        <taxon>Mytilidae</taxon>
        <taxon>Mytilinae</taxon>
        <taxon>Mytilus</taxon>
    </lineage>
</organism>
<dbReference type="AlphaFoldDB" id="A0A8B6DMA3"/>
<dbReference type="EC" id="3.4.19.12" evidence="9"/>
<dbReference type="Proteomes" id="UP000596742">
    <property type="component" value="Unassembled WGS sequence"/>
</dbReference>
<proteinExistence type="predicted"/>
<evidence type="ECO:0000256" key="8">
    <source>
        <dbReference type="ARBA" id="ARBA00022833"/>
    </source>
</evidence>
<evidence type="ECO:0000313" key="12">
    <source>
        <dbReference type="Proteomes" id="UP000596742"/>
    </source>
</evidence>
<evidence type="ECO:0000256" key="6">
    <source>
        <dbReference type="ARBA" id="ARBA00022801"/>
    </source>
</evidence>
<dbReference type="EMBL" id="UYJE01003726">
    <property type="protein sequence ID" value="VDI21884.1"/>
    <property type="molecule type" value="Genomic_DNA"/>
</dbReference>
<keyword evidence="6 9" id="KW-0378">Hydrolase</keyword>
<comment type="caution">
    <text evidence="11">The sequence shown here is derived from an EMBL/GenBank/DDBJ whole genome shotgun (WGS) entry which is preliminary data.</text>
</comment>
<dbReference type="PANTHER" id="PTHR13312:SF0">
    <property type="entry name" value="UBIQUITIN THIOESTERASE OTU1"/>
    <property type="match status" value="1"/>
</dbReference>
<dbReference type="GO" id="GO:0036503">
    <property type="term" value="P:ERAD pathway"/>
    <property type="evidence" value="ECO:0007669"/>
    <property type="project" value="TreeGrafter"/>
</dbReference>
<dbReference type="GO" id="GO:0016579">
    <property type="term" value="P:protein deubiquitination"/>
    <property type="evidence" value="ECO:0007669"/>
    <property type="project" value="TreeGrafter"/>
</dbReference>
<evidence type="ECO:0000256" key="5">
    <source>
        <dbReference type="ARBA" id="ARBA00022786"/>
    </source>
</evidence>
<keyword evidence="12" id="KW-1185">Reference proteome</keyword>
<dbReference type="Pfam" id="PF02338">
    <property type="entry name" value="OTU"/>
    <property type="match status" value="1"/>
</dbReference>
<protein>
    <recommendedName>
        <fullName evidence="9">Ubiquitin thioesterase OTU</fullName>
        <ecNumber evidence="9">3.4.19.12</ecNumber>
    </recommendedName>
</protein>
<dbReference type="InterPro" id="IPR057766">
    <property type="entry name" value="Znf-C2H2_OTU1-like_C"/>
</dbReference>
<dbReference type="SUPFAM" id="SSF54236">
    <property type="entry name" value="Ubiquitin-like"/>
    <property type="match status" value="1"/>
</dbReference>
<comment type="function">
    <text evidence="9">Hydrolase that can remove conjugated ubiquitin from proteins and may therefore play an important regulatory role at the level of protein turnover by preventing degradation.</text>
</comment>
<dbReference type="OrthoDB" id="65596at2759"/>
<dbReference type="GO" id="GO:0005634">
    <property type="term" value="C:nucleus"/>
    <property type="evidence" value="ECO:0007669"/>
    <property type="project" value="TreeGrafter"/>
</dbReference>
<dbReference type="PROSITE" id="PS00028">
    <property type="entry name" value="ZINC_FINGER_C2H2_1"/>
    <property type="match status" value="1"/>
</dbReference>